<gene>
    <name evidence="2" type="ORF">LARSCL_LOCUS15452</name>
</gene>
<proteinExistence type="predicted"/>
<evidence type="ECO:0000256" key="1">
    <source>
        <dbReference type="SAM" id="MobiDB-lite"/>
    </source>
</evidence>
<dbReference type="EMBL" id="CAXIEN010000234">
    <property type="protein sequence ID" value="CAL1288624.1"/>
    <property type="molecule type" value="Genomic_DNA"/>
</dbReference>
<keyword evidence="3" id="KW-1185">Reference proteome</keyword>
<feature type="compositionally biased region" description="Polar residues" evidence="1">
    <location>
        <begin position="563"/>
        <end position="576"/>
    </location>
</feature>
<evidence type="ECO:0000313" key="3">
    <source>
        <dbReference type="Proteomes" id="UP001497382"/>
    </source>
</evidence>
<feature type="compositionally biased region" description="Acidic residues" evidence="1">
    <location>
        <begin position="479"/>
        <end position="495"/>
    </location>
</feature>
<feature type="compositionally biased region" description="Polar residues" evidence="1">
    <location>
        <begin position="469"/>
        <end position="478"/>
    </location>
</feature>
<dbReference type="Proteomes" id="UP001497382">
    <property type="component" value="Unassembled WGS sequence"/>
</dbReference>
<feature type="compositionally biased region" description="Basic and acidic residues" evidence="1">
    <location>
        <begin position="578"/>
        <end position="595"/>
    </location>
</feature>
<accession>A0AAV2AY28</accession>
<comment type="caution">
    <text evidence="2">The sequence shown here is derived from an EMBL/GenBank/DDBJ whole genome shotgun (WGS) entry which is preliminary data.</text>
</comment>
<feature type="region of interest" description="Disordered" evidence="1">
    <location>
        <begin position="537"/>
        <end position="604"/>
    </location>
</feature>
<protein>
    <submittedName>
        <fullName evidence="2">Uncharacterized protein</fullName>
    </submittedName>
</protein>
<evidence type="ECO:0000313" key="2">
    <source>
        <dbReference type="EMBL" id="CAL1288624.1"/>
    </source>
</evidence>
<feature type="compositionally biased region" description="Basic and acidic residues" evidence="1">
    <location>
        <begin position="435"/>
        <end position="454"/>
    </location>
</feature>
<organism evidence="2 3">
    <name type="scientific">Larinioides sclopetarius</name>
    <dbReference type="NCBI Taxonomy" id="280406"/>
    <lineage>
        <taxon>Eukaryota</taxon>
        <taxon>Metazoa</taxon>
        <taxon>Ecdysozoa</taxon>
        <taxon>Arthropoda</taxon>
        <taxon>Chelicerata</taxon>
        <taxon>Arachnida</taxon>
        <taxon>Araneae</taxon>
        <taxon>Araneomorphae</taxon>
        <taxon>Entelegynae</taxon>
        <taxon>Araneoidea</taxon>
        <taxon>Araneidae</taxon>
        <taxon>Larinioides</taxon>
    </lineage>
</organism>
<name>A0AAV2AY28_9ARAC</name>
<reference evidence="2 3" key="1">
    <citation type="submission" date="2024-04" db="EMBL/GenBank/DDBJ databases">
        <authorList>
            <person name="Rising A."/>
            <person name="Reimegard J."/>
            <person name="Sonavane S."/>
            <person name="Akerstrom W."/>
            <person name="Nylinder S."/>
            <person name="Hedman E."/>
            <person name="Kallberg Y."/>
        </authorList>
    </citation>
    <scope>NUCLEOTIDE SEQUENCE [LARGE SCALE GENOMIC DNA]</scope>
</reference>
<dbReference type="AlphaFoldDB" id="A0AAV2AY28"/>
<feature type="region of interest" description="Disordered" evidence="1">
    <location>
        <begin position="412"/>
        <end position="503"/>
    </location>
</feature>
<feature type="compositionally biased region" description="Polar residues" evidence="1">
    <location>
        <begin position="419"/>
        <end position="434"/>
    </location>
</feature>
<sequence>MYTMDCIDPNCVKCKQASKEQIPEEGKQCKIPETLGQNSEEENRKKLLKTLEEMTAKDLLVGVMARADCLSNCRRLKEEVHSKINALISILRERELDLCLEIERECCAQLQQTDRDTTINCVGKLMKKCDESRKLPPQSTLVFHSAFDLAKRTLQCFGQLSYEDSDAINKTARELFEVSIGARARYAPSASGCSLDEDSKTTASAKNATPVSSACSVEALATAERKLRDEIKIREFKQDFKEHMYRLKKMYEKNVENSKNNSEHKRSMDLETEKGEELRITAGQVKKSEKGEELRITAGQVKKSEKGEELRITDRQVLKSIFDGVFGKRTEEVRAEPRKGKVGKVPEELKLKVVCENSRNLLIADEITGRTCIIDRYLWEEKFQEDNSSGKAEQIEALSRKTYESLLDKLKEKQKREGTANSLVTASNCKSTDSMPDKEDGKDSTLEKDLKEPCGKLPLTDLKKDEKASQSSGSTDSLSNEEVENDSSMDEDDIEIISKNETESIPLELTFAQPLPTKGRFKFGQRPIRFDSFIRKKGDRKLSRSTGASGKSKSFGIGESESQESWLSGAAVSSGSDAEPKESPSVEEQSDRKSFNEFLFGSKDEGRDKNLTAALRSSFTKYLEKNPKSEWLATEKRSDQSRPAEMSRIIPMTNQELEQWLQCRQKVASAHK</sequence>